<name>A0A9W8IB77_9FUNG</name>
<keyword evidence="3" id="KW-1185">Reference proteome</keyword>
<keyword evidence="1" id="KW-0732">Signal</keyword>
<evidence type="ECO:0000313" key="2">
    <source>
        <dbReference type="EMBL" id="KAJ2849127.1"/>
    </source>
</evidence>
<dbReference type="AlphaFoldDB" id="A0A9W8IB77"/>
<evidence type="ECO:0000313" key="3">
    <source>
        <dbReference type="Proteomes" id="UP001139887"/>
    </source>
</evidence>
<dbReference type="OrthoDB" id="5557989at2759"/>
<feature type="chain" id="PRO_5040881708" evidence="1">
    <location>
        <begin position="19"/>
        <end position="326"/>
    </location>
</feature>
<dbReference type="EMBL" id="JANBUW010000104">
    <property type="protein sequence ID" value="KAJ2849127.1"/>
    <property type="molecule type" value="Genomic_DNA"/>
</dbReference>
<reference evidence="2" key="1">
    <citation type="submission" date="2022-07" db="EMBL/GenBank/DDBJ databases">
        <title>Phylogenomic reconstructions and comparative analyses of Kickxellomycotina fungi.</title>
        <authorList>
            <person name="Reynolds N.K."/>
            <person name="Stajich J.E."/>
            <person name="Barry K."/>
            <person name="Grigoriev I.V."/>
            <person name="Crous P."/>
            <person name="Smith M.E."/>
        </authorList>
    </citation>
    <scope>NUCLEOTIDE SEQUENCE</scope>
    <source>
        <strain evidence="2">NRRL 1566</strain>
    </source>
</reference>
<feature type="signal peptide" evidence="1">
    <location>
        <begin position="1"/>
        <end position="18"/>
    </location>
</feature>
<gene>
    <name evidence="2" type="ORF">IWW36_002867</name>
</gene>
<comment type="caution">
    <text evidence="2">The sequence shown here is derived from an EMBL/GenBank/DDBJ whole genome shotgun (WGS) entry which is preliminary data.</text>
</comment>
<organism evidence="2 3">
    <name type="scientific">Coemansia brasiliensis</name>
    <dbReference type="NCBI Taxonomy" id="2650707"/>
    <lineage>
        <taxon>Eukaryota</taxon>
        <taxon>Fungi</taxon>
        <taxon>Fungi incertae sedis</taxon>
        <taxon>Zoopagomycota</taxon>
        <taxon>Kickxellomycotina</taxon>
        <taxon>Kickxellomycetes</taxon>
        <taxon>Kickxellales</taxon>
        <taxon>Kickxellaceae</taxon>
        <taxon>Coemansia</taxon>
    </lineage>
</organism>
<dbReference type="InterPro" id="IPR035940">
    <property type="entry name" value="CAP_sf"/>
</dbReference>
<proteinExistence type="predicted"/>
<sequence>MKFGNYLSSAIFLGITLATTTVAGGSPAAAPALPATSTSQGNAQEIICQINRDRERRYLSPIFLHRTLSDAALYLGQRYADNRLDSSYFNQVFNELIAPLGNSVSSSYKILGTFSNDNSYVDELEQSIYDSLFARTLDAIGLYERNGVYTIVLASGLSDRPSRIETCPASSSQFDPNSDKGGSGIKDGVDLPSFLCDINQERIRANVDAFAVHTALQDEAWQQALQMDRLGHYTVDGLRKVDESIYDQRVYVKQLYWVAGDSYHNSKSLVNVLMSSYRDKVLDPKFQVIGVAQKNGFWSVILGSLYRSVRVRNSCPLTLDDVDYTS</sequence>
<protein>
    <submittedName>
        <fullName evidence="2">Uncharacterized protein</fullName>
    </submittedName>
</protein>
<dbReference type="Proteomes" id="UP001139887">
    <property type="component" value="Unassembled WGS sequence"/>
</dbReference>
<evidence type="ECO:0000256" key="1">
    <source>
        <dbReference type="SAM" id="SignalP"/>
    </source>
</evidence>
<dbReference type="Gene3D" id="3.40.33.10">
    <property type="entry name" value="CAP"/>
    <property type="match status" value="1"/>
</dbReference>
<accession>A0A9W8IB77</accession>